<comment type="caution">
    <text evidence="2">The sequence shown here is derived from an EMBL/GenBank/DDBJ whole genome shotgun (WGS) entry which is preliminary data.</text>
</comment>
<dbReference type="SUPFAM" id="SSF53756">
    <property type="entry name" value="UDP-Glycosyltransferase/glycogen phosphorylase"/>
    <property type="match status" value="1"/>
</dbReference>
<evidence type="ECO:0000313" key="3">
    <source>
        <dbReference type="Proteomes" id="UP000014975"/>
    </source>
</evidence>
<protein>
    <submittedName>
        <fullName evidence="2">Glycosyl transferase group 1</fullName>
    </submittedName>
</protein>
<dbReference type="STRING" id="1121439.dsat_0039"/>
<proteinExistence type="predicted"/>
<dbReference type="RefSeq" id="WP_020885445.1">
    <property type="nucleotide sequence ID" value="NZ_ATHI01000011.1"/>
</dbReference>
<name>S7TCK9_9BACT</name>
<dbReference type="Gene3D" id="3.20.20.140">
    <property type="entry name" value="Metal-dependent hydrolases"/>
    <property type="match status" value="1"/>
</dbReference>
<dbReference type="CDD" id="cd03814">
    <property type="entry name" value="GT4-like"/>
    <property type="match status" value="1"/>
</dbReference>
<dbReference type="Pfam" id="PF13439">
    <property type="entry name" value="Glyco_transf_4"/>
    <property type="match status" value="1"/>
</dbReference>
<reference evidence="2 3" key="1">
    <citation type="journal article" date="2013" name="Genome Announc.">
        <title>Draft genome sequences for three mercury-methylating, sulfate-reducing bacteria.</title>
        <authorList>
            <person name="Brown S.D."/>
            <person name="Hurt R.A.Jr."/>
            <person name="Gilmour C.C."/>
            <person name="Elias D.A."/>
        </authorList>
    </citation>
    <scope>NUCLEOTIDE SEQUENCE [LARGE SCALE GENOMIC DNA]</scope>
    <source>
        <strain evidence="2 3">DSM 16529</strain>
    </source>
</reference>
<dbReference type="OrthoDB" id="9802525at2"/>
<keyword evidence="2" id="KW-0808">Transferase</keyword>
<evidence type="ECO:0000313" key="2">
    <source>
        <dbReference type="EMBL" id="EPR34391.1"/>
    </source>
</evidence>
<dbReference type="SMART" id="SM00481">
    <property type="entry name" value="POLIIIAc"/>
    <property type="match status" value="1"/>
</dbReference>
<organism evidence="2 3">
    <name type="scientific">Alkalidesulfovibrio alkalitolerans DSM 16529</name>
    <dbReference type="NCBI Taxonomy" id="1121439"/>
    <lineage>
        <taxon>Bacteria</taxon>
        <taxon>Pseudomonadati</taxon>
        <taxon>Thermodesulfobacteriota</taxon>
        <taxon>Desulfovibrionia</taxon>
        <taxon>Desulfovibrionales</taxon>
        <taxon>Desulfovibrionaceae</taxon>
        <taxon>Alkalidesulfovibrio</taxon>
    </lineage>
</organism>
<dbReference type="Pfam" id="PF00534">
    <property type="entry name" value="Glycos_transf_1"/>
    <property type="match status" value="1"/>
</dbReference>
<feature type="domain" description="Polymerase/histidinol phosphatase N-terminal" evidence="1">
    <location>
        <begin position="3"/>
        <end position="93"/>
    </location>
</feature>
<dbReference type="PANTHER" id="PTHR45947">
    <property type="entry name" value="SULFOQUINOVOSYL TRANSFERASE SQD2"/>
    <property type="match status" value="1"/>
</dbReference>
<sequence>MKIDLHVHSKHSTRPSQWVLQKIGCPESFTEPMKIVRLAREQGMDMVTIADHNTINGALEIAHLPDAFVSVEVTTYFPEDGCKVHVLALDIDEKRFAEIQKIRENIFDLTAYLRRENVTHVCAHPLFGVNDRLTPDHVERLLLLFNNLEINGARDNAPNVALRLIAAALRPEDIERMAERQGIEPYGPAPWQKSLTGGSDDHGALNIARIHTEVPGAQTLADFLRGVDQGLSQARGEAARPETMAHNLYAIAYQFYKNKFSLQRYVNKDIFLRFVDRFLGADEARTSSVIDRLQTYWTTRRYLSTRPGDSGRVQDVCRREAARLIHDDPELSRIARLGGPLPENKGGLWYRFCTGATNKVLTRFADKLLSNVSGGNLFDIFHTVGSAGALYSMLAPYFLAYTLFHQDRRFSREVLATVLGRPAAREPKVAHFTDTFYEINGVAKTLQRSVALAARTGKDLTLVTCTPAPGEARPGVRNFAPIGVYDLPEYPQQKIFYPPVLDMLQFAFEEDFTHVHSATPGPIGLAALLVSRLFKLPIHGTYHTQIPQYAHQLTGDTGMEDMAWRYTIWYYNQMDLVYAPSRATADELAERGLPPEKLVVYPRGVDTELFHPAKRNGYLKRHGLEKGLTLLYVGRISKEKNLHLLAETYLALRRDMPNLNLVVVGDGPYRTQMQALLAGSGAVFTGILEGEDLAACYASSDIFVFPSATDTFGNVVLEAQASGLPVIVTDVGGPRENMQPGVTGLVVSAGSSEELTRAVERLAMDPQTRAAMAAEARRIMEPRSFEKAFDQTWSLYAKVG</sequence>
<keyword evidence="3" id="KW-1185">Reference proteome</keyword>
<dbReference type="eggNOG" id="COG0438">
    <property type="taxonomic scope" value="Bacteria"/>
</dbReference>
<dbReference type="EMBL" id="ATHI01000011">
    <property type="protein sequence ID" value="EPR34391.1"/>
    <property type="molecule type" value="Genomic_DNA"/>
</dbReference>
<dbReference type="Proteomes" id="UP000014975">
    <property type="component" value="Unassembled WGS sequence"/>
</dbReference>
<dbReference type="AlphaFoldDB" id="S7TCK9"/>
<dbReference type="GO" id="GO:0016757">
    <property type="term" value="F:glycosyltransferase activity"/>
    <property type="evidence" value="ECO:0007669"/>
    <property type="project" value="InterPro"/>
</dbReference>
<dbReference type="InterPro" id="IPR050194">
    <property type="entry name" value="Glycosyltransferase_grp1"/>
</dbReference>
<dbReference type="PATRIC" id="fig|1121439.3.peg.1252"/>
<evidence type="ECO:0000259" key="1">
    <source>
        <dbReference type="SMART" id="SM00481"/>
    </source>
</evidence>
<dbReference type="InterPro" id="IPR003141">
    <property type="entry name" value="Pol/His_phosphatase_N"/>
</dbReference>
<dbReference type="PANTHER" id="PTHR45947:SF3">
    <property type="entry name" value="SULFOQUINOVOSYL TRANSFERASE SQD2"/>
    <property type="match status" value="1"/>
</dbReference>
<dbReference type="InterPro" id="IPR001296">
    <property type="entry name" value="Glyco_trans_1"/>
</dbReference>
<gene>
    <name evidence="2" type="ORF">dsat_0039</name>
</gene>
<accession>S7TCK9</accession>
<dbReference type="InterPro" id="IPR016195">
    <property type="entry name" value="Pol/histidinol_Pase-like"/>
</dbReference>
<dbReference type="eggNOG" id="COG0613">
    <property type="taxonomic scope" value="Bacteria"/>
</dbReference>
<dbReference type="SUPFAM" id="SSF89550">
    <property type="entry name" value="PHP domain-like"/>
    <property type="match status" value="1"/>
</dbReference>
<dbReference type="Gene3D" id="3.40.50.2000">
    <property type="entry name" value="Glycogen Phosphorylase B"/>
    <property type="match status" value="2"/>
</dbReference>
<dbReference type="InterPro" id="IPR028098">
    <property type="entry name" value="Glyco_trans_4-like_N"/>
</dbReference>